<dbReference type="InterPro" id="IPR050147">
    <property type="entry name" value="Ser/Thr_Dehydratase"/>
</dbReference>
<evidence type="ECO:0000256" key="10">
    <source>
        <dbReference type="ARBA" id="ARBA00049406"/>
    </source>
</evidence>
<dbReference type="HOGENOM" id="CLU_021152_3_1_1"/>
<dbReference type="GO" id="GO:0003941">
    <property type="term" value="F:L-serine ammonia-lyase activity"/>
    <property type="evidence" value="ECO:0007669"/>
    <property type="project" value="UniProtKB-EC"/>
</dbReference>
<comment type="caution">
    <text evidence="12">The sequence shown here is derived from an EMBL/GenBank/DDBJ whole genome shotgun (WGS) entry which is preliminary data.</text>
</comment>
<sequence>MEEHFPQPWVKTPLIESRALGEAAKWSFKSRGIGTYILRRAAERRGSSKIHFYAASGGNAGIACIHAAKVIGHPATVVIPTTTKPTMVSKLWAMGAMGVIQHGASIAEAQEYIQKVLLPKDPNGCFVPPFDHPDIWEGNATTMREIAEQLGGKPDVVVCSVGGRGLLNGIMQMLDDKGWSNEVEVLAMETEGADSLNQSLQTGKLITAPRITSQATSLGVVRVSQKTFDYAQRPHVTSIVLSDAEAARSCCLIAEHERMMVELTVGVNVPVCDGGLLEKALGTKKTLDRSSKVVIVVCGGNDINIEMLMGWHTAMLGVEGFQESTTAAAPRTRPRRVAVN</sequence>
<evidence type="ECO:0000256" key="3">
    <source>
        <dbReference type="ARBA" id="ARBA00004742"/>
    </source>
</evidence>
<evidence type="ECO:0000256" key="9">
    <source>
        <dbReference type="ARBA" id="ARBA00023239"/>
    </source>
</evidence>
<dbReference type="PANTHER" id="PTHR48078">
    <property type="entry name" value="THREONINE DEHYDRATASE, MITOCHONDRIAL-RELATED"/>
    <property type="match status" value="1"/>
</dbReference>
<dbReference type="GO" id="GO:0006094">
    <property type="term" value="P:gluconeogenesis"/>
    <property type="evidence" value="ECO:0007669"/>
    <property type="project" value="UniProtKB-KW"/>
</dbReference>
<keyword evidence="6" id="KW-0312">Gluconeogenesis</keyword>
<evidence type="ECO:0000256" key="2">
    <source>
        <dbReference type="ARBA" id="ARBA00004496"/>
    </source>
</evidence>
<dbReference type="Gene3D" id="3.40.50.1100">
    <property type="match status" value="2"/>
</dbReference>
<comment type="cofactor">
    <cofactor evidence="1">
        <name>pyridoxal 5'-phosphate</name>
        <dbReference type="ChEBI" id="CHEBI:597326"/>
    </cofactor>
</comment>
<dbReference type="Pfam" id="PF00291">
    <property type="entry name" value="PALP"/>
    <property type="match status" value="1"/>
</dbReference>
<evidence type="ECO:0000256" key="7">
    <source>
        <dbReference type="ARBA" id="ARBA00022490"/>
    </source>
</evidence>
<dbReference type="EMBL" id="AMGX01000001">
    <property type="protein sequence ID" value="EXJ76225.1"/>
    <property type="molecule type" value="Genomic_DNA"/>
</dbReference>
<dbReference type="SUPFAM" id="SSF53686">
    <property type="entry name" value="Tryptophan synthase beta subunit-like PLP-dependent enzymes"/>
    <property type="match status" value="1"/>
</dbReference>
<dbReference type="Proteomes" id="UP000019471">
    <property type="component" value="Unassembled WGS sequence"/>
</dbReference>
<evidence type="ECO:0000313" key="13">
    <source>
        <dbReference type="Proteomes" id="UP000019471"/>
    </source>
</evidence>
<reference evidence="12 13" key="1">
    <citation type="submission" date="2013-03" db="EMBL/GenBank/DDBJ databases">
        <title>The Genome Sequence of Cladophialophora psammophila CBS 110553.</title>
        <authorList>
            <consortium name="The Broad Institute Genomics Platform"/>
            <person name="Cuomo C."/>
            <person name="de Hoog S."/>
            <person name="Gorbushina A."/>
            <person name="Walker B."/>
            <person name="Young S.K."/>
            <person name="Zeng Q."/>
            <person name="Gargeya S."/>
            <person name="Fitzgerald M."/>
            <person name="Haas B."/>
            <person name="Abouelleil A."/>
            <person name="Allen A.W."/>
            <person name="Alvarado L."/>
            <person name="Arachchi H.M."/>
            <person name="Berlin A.M."/>
            <person name="Chapman S.B."/>
            <person name="Gainer-Dewar J."/>
            <person name="Goldberg J."/>
            <person name="Griggs A."/>
            <person name="Gujja S."/>
            <person name="Hansen M."/>
            <person name="Howarth C."/>
            <person name="Imamovic A."/>
            <person name="Ireland A."/>
            <person name="Larimer J."/>
            <person name="McCowan C."/>
            <person name="Murphy C."/>
            <person name="Pearson M."/>
            <person name="Poon T.W."/>
            <person name="Priest M."/>
            <person name="Roberts A."/>
            <person name="Saif S."/>
            <person name="Shea T."/>
            <person name="Sisk P."/>
            <person name="Sykes S."/>
            <person name="Wortman J."/>
            <person name="Nusbaum C."/>
            <person name="Birren B."/>
        </authorList>
    </citation>
    <scope>NUCLEOTIDE SEQUENCE [LARGE SCALE GENOMIC DNA]</scope>
    <source>
        <strain evidence="12 13">CBS 110553</strain>
    </source>
</reference>
<keyword evidence="8" id="KW-0663">Pyridoxal phosphate</keyword>
<gene>
    <name evidence="12" type="ORF">A1O5_00733</name>
</gene>
<organism evidence="12 13">
    <name type="scientific">Cladophialophora psammophila CBS 110553</name>
    <dbReference type="NCBI Taxonomy" id="1182543"/>
    <lineage>
        <taxon>Eukaryota</taxon>
        <taxon>Fungi</taxon>
        <taxon>Dikarya</taxon>
        <taxon>Ascomycota</taxon>
        <taxon>Pezizomycotina</taxon>
        <taxon>Eurotiomycetes</taxon>
        <taxon>Chaetothyriomycetidae</taxon>
        <taxon>Chaetothyriales</taxon>
        <taxon>Herpotrichiellaceae</taxon>
        <taxon>Cladophialophora</taxon>
    </lineage>
</organism>
<evidence type="ECO:0000256" key="6">
    <source>
        <dbReference type="ARBA" id="ARBA00022432"/>
    </source>
</evidence>
<feature type="domain" description="Tryptophan synthase beta chain-like PALP" evidence="11">
    <location>
        <begin position="26"/>
        <end position="299"/>
    </location>
</feature>
<dbReference type="GO" id="GO:0004794">
    <property type="term" value="F:threonine deaminase activity"/>
    <property type="evidence" value="ECO:0007669"/>
    <property type="project" value="TreeGrafter"/>
</dbReference>
<evidence type="ECO:0000256" key="5">
    <source>
        <dbReference type="ARBA" id="ARBA00012093"/>
    </source>
</evidence>
<protein>
    <recommendedName>
        <fullName evidence="5">L-serine ammonia-lyase</fullName>
        <ecNumber evidence="5">4.3.1.17</ecNumber>
    </recommendedName>
</protein>
<dbReference type="GO" id="GO:0009097">
    <property type="term" value="P:isoleucine biosynthetic process"/>
    <property type="evidence" value="ECO:0007669"/>
    <property type="project" value="TreeGrafter"/>
</dbReference>
<dbReference type="RefSeq" id="XP_007739542.1">
    <property type="nucleotide sequence ID" value="XM_007741352.1"/>
</dbReference>
<keyword evidence="13" id="KW-1185">Reference proteome</keyword>
<comment type="catalytic activity">
    <reaction evidence="10">
        <text>L-serine = pyruvate + NH4(+)</text>
        <dbReference type="Rhea" id="RHEA:19169"/>
        <dbReference type="ChEBI" id="CHEBI:15361"/>
        <dbReference type="ChEBI" id="CHEBI:28938"/>
        <dbReference type="ChEBI" id="CHEBI:33384"/>
        <dbReference type="EC" id="4.3.1.17"/>
    </reaction>
</comment>
<evidence type="ECO:0000256" key="4">
    <source>
        <dbReference type="ARBA" id="ARBA00010869"/>
    </source>
</evidence>
<comment type="subcellular location">
    <subcellularLocation>
        <location evidence="2">Cytoplasm</location>
    </subcellularLocation>
</comment>
<evidence type="ECO:0000259" key="11">
    <source>
        <dbReference type="Pfam" id="PF00291"/>
    </source>
</evidence>
<evidence type="ECO:0000256" key="1">
    <source>
        <dbReference type="ARBA" id="ARBA00001933"/>
    </source>
</evidence>
<proteinExistence type="inferred from homology"/>
<dbReference type="GO" id="GO:0005737">
    <property type="term" value="C:cytoplasm"/>
    <property type="evidence" value="ECO:0007669"/>
    <property type="project" value="UniProtKB-SubCell"/>
</dbReference>
<keyword evidence="7" id="KW-0963">Cytoplasm</keyword>
<dbReference type="STRING" id="1182543.W9XFV4"/>
<dbReference type="GeneID" id="19185469"/>
<comment type="similarity">
    <text evidence="4">Belongs to the serine/threonine dehydratase family.</text>
</comment>
<name>W9XFV4_9EURO</name>
<comment type="pathway">
    <text evidence="3">Carbohydrate biosynthesis; gluconeogenesis.</text>
</comment>
<dbReference type="AlphaFoldDB" id="W9XFV4"/>
<dbReference type="InterPro" id="IPR001926">
    <property type="entry name" value="TrpB-like_PALP"/>
</dbReference>
<dbReference type="eggNOG" id="KOG1250">
    <property type="taxonomic scope" value="Eukaryota"/>
</dbReference>
<dbReference type="FunFam" id="3.40.50.1100:FF:000040">
    <property type="entry name" value="L-serine dehydratase, putative"/>
    <property type="match status" value="1"/>
</dbReference>
<evidence type="ECO:0000313" key="12">
    <source>
        <dbReference type="EMBL" id="EXJ76225.1"/>
    </source>
</evidence>
<dbReference type="InterPro" id="IPR036052">
    <property type="entry name" value="TrpB-like_PALP_sf"/>
</dbReference>
<evidence type="ECO:0000256" key="8">
    <source>
        <dbReference type="ARBA" id="ARBA00022898"/>
    </source>
</evidence>
<accession>W9XFV4</accession>
<dbReference type="GO" id="GO:0006567">
    <property type="term" value="P:L-threonine catabolic process"/>
    <property type="evidence" value="ECO:0007669"/>
    <property type="project" value="TreeGrafter"/>
</dbReference>
<dbReference type="PANTHER" id="PTHR48078:SF2">
    <property type="entry name" value="CATABOLIC L-SERINE_THREONINE DEHYDRATASE"/>
    <property type="match status" value="1"/>
</dbReference>
<dbReference type="OrthoDB" id="7773036at2759"/>
<dbReference type="GO" id="GO:0006565">
    <property type="term" value="P:L-serine catabolic process"/>
    <property type="evidence" value="ECO:0007669"/>
    <property type="project" value="TreeGrafter"/>
</dbReference>
<dbReference type="EC" id="4.3.1.17" evidence="5"/>
<keyword evidence="9" id="KW-0456">Lyase</keyword>